<sequence length="265" mass="28474">MRLLLITVLMLLGTLSHASDTIIRLATTTSTYNSGLLDAILPTFEKAHDVQVQVIAVGTGKALKMGEAGDVDLVMTHAPGAEKAFVDAGFGVEPTGLMYNDFVVIGPSADPAGIAAESDVAKAMASIANTDSLFISRGDDSGTHKKERALWRDAQVLPDFSHYKEVGQGMGKVLQMADELNAYTLTDRGTWLAYESRLRLVVLVEGDKRLFNPYQVILVNPVRHQGLNTAGARALRDWLISAQGQQLIGDFTVNGKGLFTASANQ</sequence>
<feature type="chain" id="PRO_5043611380" evidence="1">
    <location>
        <begin position="19"/>
        <end position="265"/>
    </location>
</feature>
<evidence type="ECO:0000313" key="4">
    <source>
        <dbReference type="Proteomes" id="UP001169862"/>
    </source>
</evidence>
<protein>
    <submittedName>
        <fullName evidence="3">Substrate-binding domain-containing protein</fullName>
    </submittedName>
</protein>
<dbReference type="AlphaFoldDB" id="A0AAW7XRD4"/>
<dbReference type="EMBL" id="JAUOPG010000015">
    <property type="protein sequence ID" value="MDO6455325.1"/>
    <property type="molecule type" value="Genomic_DNA"/>
</dbReference>
<evidence type="ECO:0000259" key="2">
    <source>
        <dbReference type="Pfam" id="PF12849"/>
    </source>
</evidence>
<dbReference type="GeneID" id="89454714"/>
<dbReference type="PANTHER" id="PTHR37945:SF1">
    <property type="entry name" value="EXTRACELLULAR TUNGSTATE BINDING PROTEIN"/>
    <property type="match status" value="1"/>
</dbReference>
<accession>A0AAW7XRD4</accession>
<dbReference type="RefSeq" id="WP_178967780.1">
    <property type="nucleotide sequence ID" value="NZ_CAXHZV010000017.1"/>
</dbReference>
<dbReference type="Gene3D" id="3.40.190.10">
    <property type="entry name" value="Periplasmic binding protein-like II"/>
    <property type="match status" value="2"/>
</dbReference>
<dbReference type="InterPro" id="IPR052738">
    <property type="entry name" value="ABC-Tungstate_binding"/>
</dbReference>
<reference evidence="3" key="1">
    <citation type="submission" date="2023-07" db="EMBL/GenBank/DDBJ databases">
        <title>Genome content predicts the carbon catabolic preferences of heterotrophic bacteria.</title>
        <authorList>
            <person name="Gralka M."/>
        </authorList>
    </citation>
    <scope>NUCLEOTIDE SEQUENCE</scope>
    <source>
        <strain evidence="3">I2M16</strain>
    </source>
</reference>
<dbReference type="PANTHER" id="PTHR37945">
    <property type="entry name" value="EXTRACELLULAR TUNGSTATE BINDING PROTEIN"/>
    <property type="match status" value="1"/>
</dbReference>
<keyword evidence="1" id="KW-0732">Signal</keyword>
<dbReference type="Pfam" id="PF12849">
    <property type="entry name" value="PBP_like_2"/>
    <property type="match status" value="1"/>
</dbReference>
<organism evidence="3 4">
    <name type="scientific">Neptunomonas phycophila</name>
    <dbReference type="NCBI Taxonomy" id="1572645"/>
    <lineage>
        <taxon>Bacteria</taxon>
        <taxon>Pseudomonadati</taxon>
        <taxon>Pseudomonadota</taxon>
        <taxon>Gammaproteobacteria</taxon>
        <taxon>Oceanospirillales</taxon>
        <taxon>Oceanospirillaceae</taxon>
        <taxon>Neptunomonas</taxon>
    </lineage>
</organism>
<feature type="domain" description="PBP" evidence="2">
    <location>
        <begin position="17"/>
        <end position="242"/>
    </location>
</feature>
<evidence type="ECO:0000256" key="1">
    <source>
        <dbReference type="SAM" id="SignalP"/>
    </source>
</evidence>
<comment type="caution">
    <text evidence="3">The sequence shown here is derived from an EMBL/GenBank/DDBJ whole genome shotgun (WGS) entry which is preliminary data.</text>
</comment>
<feature type="signal peptide" evidence="1">
    <location>
        <begin position="1"/>
        <end position="18"/>
    </location>
</feature>
<dbReference type="SUPFAM" id="SSF53850">
    <property type="entry name" value="Periplasmic binding protein-like II"/>
    <property type="match status" value="1"/>
</dbReference>
<evidence type="ECO:0000313" key="3">
    <source>
        <dbReference type="EMBL" id="MDO6455325.1"/>
    </source>
</evidence>
<dbReference type="Proteomes" id="UP001169862">
    <property type="component" value="Unassembled WGS sequence"/>
</dbReference>
<proteinExistence type="predicted"/>
<dbReference type="InterPro" id="IPR024370">
    <property type="entry name" value="PBP_domain"/>
</dbReference>
<gene>
    <name evidence="3" type="ORF">Q4490_17320</name>
</gene>
<name>A0AAW7XRD4_9GAMM</name>